<dbReference type="SUPFAM" id="SSF81321">
    <property type="entry name" value="Family A G protein-coupled receptor-like"/>
    <property type="match status" value="1"/>
</dbReference>
<dbReference type="GO" id="GO:0007166">
    <property type="term" value="P:cell surface receptor signaling pathway"/>
    <property type="evidence" value="ECO:0007669"/>
    <property type="project" value="InterPro"/>
</dbReference>
<reference evidence="12" key="1">
    <citation type="submission" date="2021-02" db="EMBL/GenBank/DDBJ databases">
        <title>Comparative genomics reveals that relaxation of natural selection precedes convergent phenotypic evolution of cavefish.</title>
        <authorList>
            <person name="Peng Z."/>
        </authorList>
    </citation>
    <scope>NUCLEOTIDE SEQUENCE</scope>
    <source>
        <tissue evidence="12">Muscle</tissue>
    </source>
</reference>
<evidence type="ECO:0000256" key="4">
    <source>
        <dbReference type="ARBA" id="ARBA00022989"/>
    </source>
</evidence>
<evidence type="ECO:0000259" key="11">
    <source>
        <dbReference type="PROSITE" id="PS50835"/>
    </source>
</evidence>
<dbReference type="InterPro" id="IPR051587">
    <property type="entry name" value="Adhesion_GPCR"/>
</dbReference>
<feature type="transmembrane region" description="Helical" evidence="8">
    <location>
        <begin position="704"/>
        <end position="727"/>
    </location>
</feature>
<dbReference type="Gene3D" id="2.60.220.50">
    <property type="match status" value="1"/>
</dbReference>
<dbReference type="InterPro" id="IPR013098">
    <property type="entry name" value="Ig_I-set"/>
</dbReference>
<dbReference type="InterPro" id="IPR036179">
    <property type="entry name" value="Ig-like_dom_sf"/>
</dbReference>
<feature type="transmembrane region" description="Helical" evidence="8">
    <location>
        <begin position="671"/>
        <end position="692"/>
    </location>
</feature>
<comment type="similarity">
    <text evidence="2">Belongs to the G-protein coupled receptor 2 family. Adhesion G-protein coupled receptor (ADGR) subfamily.</text>
</comment>
<comment type="subcellular location">
    <subcellularLocation>
        <location evidence="1">Membrane</location>
        <topology evidence="1">Multi-pass membrane protein</topology>
    </subcellularLocation>
</comment>
<gene>
    <name evidence="12" type="ORF">IRJ41_010535</name>
</gene>
<dbReference type="PROSITE" id="PS50835">
    <property type="entry name" value="IG_LIKE"/>
    <property type="match status" value="1"/>
</dbReference>
<dbReference type="PROSITE" id="PS50261">
    <property type="entry name" value="G_PROTEIN_RECEP_F2_4"/>
    <property type="match status" value="1"/>
</dbReference>
<proteinExistence type="inferred from homology"/>
<dbReference type="InterPro" id="IPR046338">
    <property type="entry name" value="GAIN_dom_sf"/>
</dbReference>
<keyword evidence="5 8" id="KW-0472">Membrane</keyword>
<evidence type="ECO:0000256" key="5">
    <source>
        <dbReference type="ARBA" id="ARBA00023136"/>
    </source>
</evidence>
<feature type="transmembrane region" description="Helical" evidence="8">
    <location>
        <begin position="819"/>
        <end position="841"/>
    </location>
</feature>
<keyword evidence="7" id="KW-0325">Glycoprotein</keyword>
<feature type="transmembrane region" description="Helical" evidence="8">
    <location>
        <begin position="630"/>
        <end position="651"/>
    </location>
</feature>
<dbReference type="InterPro" id="IPR007110">
    <property type="entry name" value="Ig-like_dom"/>
</dbReference>
<keyword evidence="3 8" id="KW-0812">Transmembrane</keyword>
<dbReference type="Gene3D" id="2.60.40.10">
    <property type="entry name" value="Immunoglobulins"/>
    <property type="match status" value="1"/>
</dbReference>
<dbReference type="GO" id="GO:0016020">
    <property type="term" value="C:membrane"/>
    <property type="evidence" value="ECO:0007669"/>
    <property type="project" value="UniProtKB-SubCell"/>
</dbReference>
<keyword evidence="4 8" id="KW-1133">Transmembrane helix</keyword>
<evidence type="ECO:0000256" key="6">
    <source>
        <dbReference type="ARBA" id="ARBA00023157"/>
    </source>
</evidence>
<feature type="domain" description="GAIN-B" evidence="9">
    <location>
        <begin position="473"/>
        <end position="622"/>
    </location>
</feature>
<dbReference type="InterPro" id="IPR013783">
    <property type="entry name" value="Ig-like_fold"/>
</dbReference>
<dbReference type="Gene3D" id="1.20.1070.10">
    <property type="entry name" value="Rhodopsin 7-helix transmembrane proteins"/>
    <property type="match status" value="1"/>
</dbReference>
<evidence type="ECO:0000256" key="3">
    <source>
        <dbReference type="ARBA" id="ARBA00022692"/>
    </source>
</evidence>
<feature type="domain" description="Ig-like" evidence="11">
    <location>
        <begin position="106"/>
        <end position="197"/>
    </location>
</feature>
<dbReference type="CDD" id="cd00096">
    <property type="entry name" value="Ig"/>
    <property type="match status" value="1"/>
</dbReference>
<feature type="transmembrane region" description="Helical" evidence="8">
    <location>
        <begin position="783"/>
        <end position="807"/>
    </location>
</feature>
<accession>A0A9W7WJM3</accession>
<evidence type="ECO:0000256" key="8">
    <source>
        <dbReference type="SAM" id="Phobius"/>
    </source>
</evidence>
<dbReference type="FunFam" id="1.20.1070.10:FF:000058">
    <property type="entry name" value="Adhesion G protein-coupled receptor F5"/>
    <property type="match status" value="1"/>
</dbReference>
<feature type="transmembrane region" description="Helical" evidence="8">
    <location>
        <begin position="853"/>
        <end position="872"/>
    </location>
</feature>
<protein>
    <recommendedName>
        <fullName evidence="14">Adhesion G protein-coupled receptor F5</fullName>
    </recommendedName>
</protein>
<dbReference type="Pfam" id="PF00002">
    <property type="entry name" value="7tm_2"/>
    <property type="match status" value="1"/>
</dbReference>
<sequence>MFALTVHNIDLFSVIHMSMRINQAFDTSLTDETDTKYKFYVEKMELAIDESYKNLSYYIKGSVKVTGFRSGSIIADYTINTTKNNSVDFTSENTQVSEILWKAGIPVKDFEESEEFNMTTKQKFYPQQSMELRCSHLKSVHGKMKWRVNDKDPAENKAKYNITNDGSGSTLIVKDVSESDRGRYSCVIETSTTPYVRWQEIFIEPRPDIVVDKTEIKLPCTDKTVTVTLTCCVYPINVYPIEWAGSPSYDGTNSEPGCITVQHKINSTSCESIETFICKLKNLKELKDYDYYKKRIQVQTVRDFDCKKESLGVGKVGDIVKGLCERGMKGYITYQCKKANSKNVWIPTQRECVVESIKDLERKAKALIVLEIPGFMESLSQTAEQNNVEITQSAPTVQTVVEILSTVANISQDSKINKPVVKDFLKTVDLIVADESKNTWAELNNGENTGNKSTELLQTIENISDHLSEGNFTITETSIQLIRTTVENSFTGTSQLLNSTTQIVIPNVVKPTHIAITVFKKLDNVLPTRSTTINDNKTSENRINGDVVVVKISETINNILLTFDIKNTSLKNPQCVFWNSSLDRWDSTGCKVKISGNEADKVTCECTHTTSFSILMSPVANEDPGKQRHLAYITYIGVGISIACLIFCLFIEMAGSNSERNYSSHMRHVSIVNIAVSLLIANICFIIGAAIADEEQMISVDPCSAVVFFMHFFYLALFFWMLVLTLFRILSQQSETKMTIIAITVGYGAPLLIAVITVASTAGPKNYVSKENACWLNWTESKALLAFVIPALTILAINLLVVCKLLRAEGGARGQDERYVIVVIVSFVAILTPIFCLTWGFGIGTMVSRDFGVHVVFAALNSLQGFLVLVFGKLLSDKCIRQHGEGIRRGSFEFGRIDVDNEDRR</sequence>
<dbReference type="PANTHER" id="PTHR45813:SF4">
    <property type="entry name" value="ADHESION G PROTEIN-COUPLED RECEPTOR F5"/>
    <property type="match status" value="1"/>
</dbReference>
<comment type="caution">
    <text evidence="12">The sequence shown here is derived from an EMBL/GenBank/DDBJ whole genome shotgun (WGS) entry which is preliminary data.</text>
</comment>
<organism evidence="12 13">
    <name type="scientific">Triplophysa rosa</name>
    <name type="common">Cave loach</name>
    <dbReference type="NCBI Taxonomy" id="992332"/>
    <lineage>
        <taxon>Eukaryota</taxon>
        <taxon>Metazoa</taxon>
        <taxon>Chordata</taxon>
        <taxon>Craniata</taxon>
        <taxon>Vertebrata</taxon>
        <taxon>Euteleostomi</taxon>
        <taxon>Actinopterygii</taxon>
        <taxon>Neopterygii</taxon>
        <taxon>Teleostei</taxon>
        <taxon>Ostariophysi</taxon>
        <taxon>Cypriniformes</taxon>
        <taxon>Nemacheilidae</taxon>
        <taxon>Triplophysa</taxon>
    </lineage>
</organism>
<keyword evidence="6" id="KW-1015">Disulfide bond</keyword>
<dbReference type="InterPro" id="IPR000832">
    <property type="entry name" value="GPCR_2_secretin-like"/>
</dbReference>
<evidence type="ECO:0000313" key="13">
    <source>
        <dbReference type="Proteomes" id="UP001059041"/>
    </source>
</evidence>
<dbReference type="AlphaFoldDB" id="A0A9W7WJM3"/>
<dbReference type="GO" id="GO:0004930">
    <property type="term" value="F:G protein-coupled receptor activity"/>
    <property type="evidence" value="ECO:0007669"/>
    <property type="project" value="InterPro"/>
</dbReference>
<dbReference type="InterPro" id="IPR057244">
    <property type="entry name" value="GAIN_B"/>
</dbReference>
<dbReference type="Pfam" id="PF01825">
    <property type="entry name" value="GPS"/>
    <property type="match status" value="1"/>
</dbReference>
<dbReference type="PANTHER" id="PTHR45813">
    <property type="entry name" value="IG-LIKE DOMAIN-CONTAINING PROTEIN"/>
    <property type="match status" value="1"/>
</dbReference>
<feature type="transmembrane region" description="Helical" evidence="8">
    <location>
        <begin position="739"/>
        <end position="763"/>
    </location>
</feature>
<evidence type="ECO:0000256" key="1">
    <source>
        <dbReference type="ARBA" id="ARBA00004141"/>
    </source>
</evidence>
<evidence type="ECO:0000256" key="7">
    <source>
        <dbReference type="ARBA" id="ARBA00023180"/>
    </source>
</evidence>
<evidence type="ECO:0000259" key="10">
    <source>
        <dbReference type="PROSITE" id="PS50261"/>
    </source>
</evidence>
<evidence type="ECO:0000256" key="2">
    <source>
        <dbReference type="ARBA" id="ARBA00007343"/>
    </source>
</evidence>
<dbReference type="Pfam" id="PF07679">
    <property type="entry name" value="I-set"/>
    <property type="match status" value="1"/>
</dbReference>
<evidence type="ECO:0008006" key="14">
    <source>
        <dbReference type="Google" id="ProtNLM"/>
    </source>
</evidence>
<evidence type="ECO:0000313" key="12">
    <source>
        <dbReference type="EMBL" id="KAI7799743.1"/>
    </source>
</evidence>
<name>A0A9W7WJM3_TRIRA</name>
<dbReference type="EMBL" id="JAFHDT010000015">
    <property type="protein sequence ID" value="KAI7799743.1"/>
    <property type="molecule type" value="Genomic_DNA"/>
</dbReference>
<feature type="domain" description="G-protein coupled receptors family 2 profile 2" evidence="10">
    <location>
        <begin position="630"/>
        <end position="876"/>
    </location>
</feature>
<dbReference type="Proteomes" id="UP001059041">
    <property type="component" value="Linkage Group LG15"/>
</dbReference>
<dbReference type="SMART" id="SM00303">
    <property type="entry name" value="GPS"/>
    <property type="match status" value="1"/>
</dbReference>
<evidence type="ECO:0000259" key="9">
    <source>
        <dbReference type="PROSITE" id="PS50221"/>
    </source>
</evidence>
<dbReference type="GO" id="GO:0007189">
    <property type="term" value="P:adenylate cyclase-activating G protein-coupled receptor signaling pathway"/>
    <property type="evidence" value="ECO:0007669"/>
    <property type="project" value="TreeGrafter"/>
</dbReference>
<dbReference type="PROSITE" id="PS50221">
    <property type="entry name" value="GAIN_B"/>
    <property type="match status" value="1"/>
</dbReference>
<dbReference type="InterPro" id="IPR017981">
    <property type="entry name" value="GPCR_2-like_7TM"/>
</dbReference>
<keyword evidence="13" id="KW-1185">Reference proteome</keyword>
<dbReference type="SUPFAM" id="SSF48726">
    <property type="entry name" value="Immunoglobulin"/>
    <property type="match status" value="1"/>
</dbReference>
<dbReference type="InterPro" id="IPR000203">
    <property type="entry name" value="GPS"/>
</dbReference>